<keyword evidence="6" id="KW-0378">Hydrolase</keyword>
<keyword evidence="11" id="KW-1185">Reference proteome</keyword>
<comment type="caution">
    <text evidence="10">The sequence shown here is derived from an EMBL/GenBank/DDBJ whole genome shotgun (WGS) entry which is preliminary data.</text>
</comment>
<evidence type="ECO:0000313" key="11">
    <source>
        <dbReference type="Proteomes" id="UP000703269"/>
    </source>
</evidence>
<dbReference type="InterPro" id="IPR027806">
    <property type="entry name" value="HARBI1_dom"/>
</dbReference>
<keyword evidence="4" id="KW-0540">Nuclease</keyword>
<dbReference type="Proteomes" id="UP000703269">
    <property type="component" value="Unassembled WGS sequence"/>
</dbReference>
<organism evidence="10 11">
    <name type="scientific">Phanerochaete sordida</name>
    <dbReference type="NCBI Taxonomy" id="48140"/>
    <lineage>
        <taxon>Eukaryota</taxon>
        <taxon>Fungi</taxon>
        <taxon>Dikarya</taxon>
        <taxon>Basidiomycota</taxon>
        <taxon>Agaricomycotina</taxon>
        <taxon>Agaricomycetes</taxon>
        <taxon>Polyporales</taxon>
        <taxon>Phanerochaetaceae</taxon>
        <taxon>Phanerochaete</taxon>
    </lineage>
</organism>
<dbReference type="InterPro" id="IPR045249">
    <property type="entry name" value="HARBI1-like"/>
</dbReference>
<comment type="subcellular location">
    <subcellularLocation>
        <location evidence="2">Nucleus</location>
    </subcellularLocation>
</comment>
<keyword evidence="7" id="KW-0539">Nucleus</keyword>
<evidence type="ECO:0000256" key="2">
    <source>
        <dbReference type="ARBA" id="ARBA00004123"/>
    </source>
</evidence>
<feature type="compositionally biased region" description="Acidic residues" evidence="8">
    <location>
        <begin position="214"/>
        <end position="236"/>
    </location>
</feature>
<evidence type="ECO:0000256" key="3">
    <source>
        <dbReference type="ARBA" id="ARBA00006958"/>
    </source>
</evidence>
<evidence type="ECO:0000256" key="1">
    <source>
        <dbReference type="ARBA" id="ARBA00001968"/>
    </source>
</evidence>
<comment type="similarity">
    <text evidence="3">Belongs to the HARBI1 family.</text>
</comment>
<dbReference type="PANTHER" id="PTHR22930:SF221">
    <property type="entry name" value="NUCLEASE HARBI1"/>
    <property type="match status" value="1"/>
</dbReference>
<evidence type="ECO:0000256" key="6">
    <source>
        <dbReference type="ARBA" id="ARBA00022801"/>
    </source>
</evidence>
<evidence type="ECO:0000256" key="8">
    <source>
        <dbReference type="SAM" id="MobiDB-lite"/>
    </source>
</evidence>
<dbReference type="GO" id="GO:0005634">
    <property type="term" value="C:nucleus"/>
    <property type="evidence" value="ECO:0007669"/>
    <property type="project" value="UniProtKB-SubCell"/>
</dbReference>
<evidence type="ECO:0000313" key="10">
    <source>
        <dbReference type="EMBL" id="GJE99409.1"/>
    </source>
</evidence>
<dbReference type="GO" id="GO:0046872">
    <property type="term" value="F:metal ion binding"/>
    <property type="evidence" value="ECO:0007669"/>
    <property type="project" value="UniProtKB-KW"/>
</dbReference>
<protein>
    <recommendedName>
        <fullName evidence="9">DDE Tnp4 domain-containing protein</fullName>
    </recommendedName>
</protein>
<dbReference type="Pfam" id="PF13359">
    <property type="entry name" value="DDE_Tnp_4"/>
    <property type="match status" value="1"/>
</dbReference>
<evidence type="ECO:0000259" key="9">
    <source>
        <dbReference type="Pfam" id="PF13359"/>
    </source>
</evidence>
<feature type="region of interest" description="Disordered" evidence="8">
    <location>
        <begin position="214"/>
        <end position="255"/>
    </location>
</feature>
<name>A0A9P3GTH2_9APHY</name>
<evidence type="ECO:0000256" key="5">
    <source>
        <dbReference type="ARBA" id="ARBA00022723"/>
    </source>
</evidence>
<dbReference type="PANTHER" id="PTHR22930">
    <property type="match status" value="1"/>
</dbReference>
<dbReference type="OrthoDB" id="2751566at2759"/>
<dbReference type="GO" id="GO:0016787">
    <property type="term" value="F:hydrolase activity"/>
    <property type="evidence" value="ECO:0007669"/>
    <property type="project" value="UniProtKB-KW"/>
</dbReference>
<comment type="cofactor">
    <cofactor evidence="1">
        <name>a divalent metal cation</name>
        <dbReference type="ChEBI" id="CHEBI:60240"/>
    </cofactor>
</comment>
<keyword evidence="5" id="KW-0479">Metal-binding</keyword>
<feature type="compositionally biased region" description="Basic and acidic residues" evidence="8">
    <location>
        <begin position="245"/>
        <end position="255"/>
    </location>
</feature>
<gene>
    <name evidence="10" type="ORF">PsYK624_156670</name>
</gene>
<accession>A0A9P3GTH2</accession>
<dbReference type="GO" id="GO:0004518">
    <property type="term" value="F:nuclease activity"/>
    <property type="evidence" value="ECO:0007669"/>
    <property type="project" value="UniProtKB-KW"/>
</dbReference>
<dbReference type="AlphaFoldDB" id="A0A9P3GTH2"/>
<evidence type="ECO:0000256" key="7">
    <source>
        <dbReference type="ARBA" id="ARBA00023242"/>
    </source>
</evidence>
<evidence type="ECO:0000256" key="4">
    <source>
        <dbReference type="ARBA" id="ARBA00022722"/>
    </source>
</evidence>
<reference evidence="10 11" key="1">
    <citation type="submission" date="2021-08" db="EMBL/GenBank/DDBJ databases">
        <title>Draft Genome Sequence of Phanerochaete sordida strain YK-624.</title>
        <authorList>
            <person name="Mori T."/>
            <person name="Dohra H."/>
            <person name="Suzuki T."/>
            <person name="Kawagishi H."/>
            <person name="Hirai H."/>
        </authorList>
    </citation>
    <scope>NUCLEOTIDE SEQUENCE [LARGE SCALE GENOMIC DNA]</scope>
    <source>
        <strain evidence="10 11">YK-624</strain>
    </source>
</reference>
<dbReference type="EMBL" id="BPQB01000108">
    <property type="protein sequence ID" value="GJE99409.1"/>
    <property type="molecule type" value="Genomic_DNA"/>
</dbReference>
<proteinExistence type="inferred from homology"/>
<sequence>MAPPFLNWQIHLPRPVNDETTLPPSITRNRKLYPFFYYALGAIDGTHVAAYPPSGAAKRFRDRHGNLSFNVLAACTWDMRFCYIASGWEGSASDSRVYDHARRFTLPVPDGYFYLGDAGFPLCDALLVPYRGVRYHLKEWGSANLRPRNAQELFNLRHAQLRNIIERTFGAAKRKFVIMGRGADFDIKTQAKFFPAFAAIFNFIHMYGTDDDFAEDSDDDVEQGDDPPEEGEEDDSAQLSIGVTETERNDTEKRRDLIASTMRESYQAWLAEQDAMDASD</sequence>
<feature type="domain" description="DDE Tnp4" evidence="9">
    <location>
        <begin position="43"/>
        <end position="202"/>
    </location>
</feature>